<dbReference type="AlphaFoldDB" id="A0A5B6VM26"/>
<dbReference type="GO" id="GO:0003676">
    <property type="term" value="F:nucleic acid binding"/>
    <property type="evidence" value="ECO:0007669"/>
    <property type="project" value="InterPro"/>
</dbReference>
<reference evidence="3" key="1">
    <citation type="journal article" date="2019" name="Plant Biotechnol. J.">
        <title>Genome sequencing of the Australian wild diploid species Gossypium australe highlights disease resistance and delayed gland morphogenesis.</title>
        <authorList>
            <person name="Cai Y."/>
            <person name="Cai X."/>
            <person name="Wang Q."/>
            <person name="Wang P."/>
            <person name="Zhang Y."/>
            <person name="Cai C."/>
            <person name="Xu Y."/>
            <person name="Wang K."/>
            <person name="Zhou Z."/>
            <person name="Wang C."/>
            <person name="Geng S."/>
            <person name="Li B."/>
            <person name="Dong Q."/>
            <person name="Hou Y."/>
            <person name="Wang H."/>
            <person name="Ai P."/>
            <person name="Liu Z."/>
            <person name="Yi F."/>
            <person name="Sun M."/>
            <person name="An G."/>
            <person name="Cheng J."/>
            <person name="Zhang Y."/>
            <person name="Shi Q."/>
            <person name="Xie Y."/>
            <person name="Shi X."/>
            <person name="Chang Y."/>
            <person name="Huang F."/>
            <person name="Chen Y."/>
            <person name="Hong S."/>
            <person name="Mi L."/>
            <person name="Sun Q."/>
            <person name="Zhang L."/>
            <person name="Zhou B."/>
            <person name="Peng R."/>
            <person name="Zhang X."/>
            <person name="Liu F."/>
        </authorList>
    </citation>
    <scope>NUCLEOTIDE SEQUENCE [LARGE SCALE GENOMIC DNA]</scope>
    <source>
        <strain evidence="3">cv. PA1801</strain>
    </source>
</reference>
<feature type="domain" description="Integrase zinc-binding" evidence="1">
    <location>
        <begin position="1"/>
        <end position="33"/>
    </location>
</feature>
<dbReference type="PANTHER" id="PTHR45835">
    <property type="entry name" value="YALI0A06105P"/>
    <property type="match status" value="1"/>
</dbReference>
<dbReference type="SUPFAM" id="SSF53098">
    <property type="entry name" value="Ribonuclease H-like"/>
    <property type="match status" value="1"/>
</dbReference>
<protein>
    <submittedName>
        <fullName evidence="2">DNA/RNA polymerases superfamily protein</fullName>
    </submittedName>
</protein>
<organism evidence="2 3">
    <name type="scientific">Gossypium australe</name>
    <dbReference type="NCBI Taxonomy" id="47621"/>
    <lineage>
        <taxon>Eukaryota</taxon>
        <taxon>Viridiplantae</taxon>
        <taxon>Streptophyta</taxon>
        <taxon>Embryophyta</taxon>
        <taxon>Tracheophyta</taxon>
        <taxon>Spermatophyta</taxon>
        <taxon>Magnoliopsida</taxon>
        <taxon>eudicotyledons</taxon>
        <taxon>Gunneridae</taxon>
        <taxon>Pentapetalae</taxon>
        <taxon>rosids</taxon>
        <taxon>malvids</taxon>
        <taxon>Malvales</taxon>
        <taxon>Malvaceae</taxon>
        <taxon>Malvoideae</taxon>
        <taxon>Gossypium</taxon>
    </lineage>
</organism>
<dbReference type="PANTHER" id="PTHR45835:SF99">
    <property type="entry name" value="CHROMO DOMAIN-CONTAINING PROTEIN-RELATED"/>
    <property type="match status" value="1"/>
</dbReference>
<dbReference type="InterPro" id="IPR012337">
    <property type="entry name" value="RNaseH-like_sf"/>
</dbReference>
<dbReference type="InterPro" id="IPR036397">
    <property type="entry name" value="RNaseH_sf"/>
</dbReference>
<name>A0A5B6VM26_9ROSI</name>
<accession>A0A5B6VM26</accession>
<dbReference type="OrthoDB" id="2273864at2759"/>
<dbReference type="Gene3D" id="3.30.420.10">
    <property type="entry name" value="Ribonuclease H-like superfamily/Ribonuclease H"/>
    <property type="match status" value="1"/>
</dbReference>
<dbReference type="Proteomes" id="UP000325315">
    <property type="component" value="Unassembled WGS sequence"/>
</dbReference>
<dbReference type="Pfam" id="PF17921">
    <property type="entry name" value="Integrase_H2C2"/>
    <property type="match status" value="1"/>
</dbReference>
<evidence type="ECO:0000313" key="3">
    <source>
        <dbReference type="Proteomes" id="UP000325315"/>
    </source>
</evidence>
<comment type="caution">
    <text evidence="2">The sequence shown here is derived from an EMBL/GenBank/DDBJ whole genome shotgun (WGS) entry which is preliminary data.</text>
</comment>
<keyword evidence="3" id="KW-1185">Reference proteome</keyword>
<dbReference type="Gene3D" id="1.10.340.70">
    <property type="match status" value="1"/>
</dbReference>
<proteinExistence type="predicted"/>
<gene>
    <name evidence="2" type="ORF">EPI10_015775</name>
</gene>
<dbReference type="InterPro" id="IPR041588">
    <property type="entry name" value="Integrase_H2C2"/>
</dbReference>
<sequence length="182" mass="21655">MYNDLKQLYWGLGMKRDISEFVSKCLVCQQVKTGHQVPSGLLQPVIIPKWKWDRVTMDFVLGLPLSPKKKDAIWVAIDRLTKLVHFIPTIHLTNWLNYTYLNLLDCTGRQFLLFWIEIQGLRRDFEGHCKKLWVQAFHLQTDGQSKRVIQILEDMLRHFVLEFEGNWERFIPLVEFAYNNSF</sequence>
<evidence type="ECO:0000313" key="2">
    <source>
        <dbReference type="EMBL" id="KAA3470034.1"/>
    </source>
</evidence>
<evidence type="ECO:0000259" key="1">
    <source>
        <dbReference type="Pfam" id="PF17921"/>
    </source>
</evidence>
<dbReference type="EMBL" id="SMMG02000006">
    <property type="protein sequence ID" value="KAA3470034.1"/>
    <property type="molecule type" value="Genomic_DNA"/>
</dbReference>